<proteinExistence type="predicted"/>
<dbReference type="EMBL" id="SRPW01001604">
    <property type="protein sequence ID" value="KAG5999919.1"/>
    <property type="molecule type" value="Genomic_DNA"/>
</dbReference>
<comment type="caution">
    <text evidence="2">The sequence shown here is derived from an EMBL/GenBank/DDBJ whole genome shotgun (WGS) entry which is preliminary data.</text>
</comment>
<name>A0A9P7N9R5_9HYPO</name>
<accession>A0A9P7N9R5</accession>
<feature type="chain" id="PRO_5040151814" description="Secreted protein" evidence="1">
    <location>
        <begin position="32"/>
        <end position="71"/>
    </location>
</feature>
<evidence type="ECO:0000313" key="3">
    <source>
        <dbReference type="Proteomes" id="UP000748025"/>
    </source>
</evidence>
<reference evidence="2" key="1">
    <citation type="journal article" date="2020" name="bioRxiv">
        <title>Whole genome comparisons of ergot fungi reveals the divergence and evolution of species within the genus Claviceps are the result of varying mechanisms driving genome evolution and host range expansion.</title>
        <authorList>
            <person name="Wyka S.A."/>
            <person name="Mondo S.J."/>
            <person name="Liu M."/>
            <person name="Dettman J."/>
            <person name="Nalam V."/>
            <person name="Broders K.D."/>
        </authorList>
    </citation>
    <scope>NUCLEOTIDE SEQUENCE</scope>
    <source>
        <strain evidence="2">CCC 602</strain>
    </source>
</reference>
<dbReference type="AlphaFoldDB" id="A0A9P7N9R5"/>
<feature type="signal peptide" evidence="1">
    <location>
        <begin position="1"/>
        <end position="31"/>
    </location>
</feature>
<dbReference type="Proteomes" id="UP000748025">
    <property type="component" value="Unassembled WGS sequence"/>
</dbReference>
<organism evidence="2 3">
    <name type="scientific">Claviceps pusilla</name>
    <dbReference type="NCBI Taxonomy" id="123648"/>
    <lineage>
        <taxon>Eukaryota</taxon>
        <taxon>Fungi</taxon>
        <taxon>Dikarya</taxon>
        <taxon>Ascomycota</taxon>
        <taxon>Pezizomycotina</taxon>
        <taxon>Sordariomycetes</taxon>
        <taxon>Hypocreomycetidae</taxon>
        <taxon>Hypocreales</taxon>
        <taxon>Clavicipitaceae</taxon>
        <taxon>Claviceps</taxon>
    </lineage>
</organism>
<evidence type="ECO:0008006" key="4">
    <source>
        <dbReference type="Google" id="ProtNLM"/>
    </source>
</evidence>
<keyword evidence="1" id="KW-0732">Signal</keyword>
<protein>
    <recommendedName>
        <fullName evidence="4">Secreted protein</fullName>
    </recommendedName>
</protein>
<evidence type="ECO:0000313" key="2">
    <source>
        <dbReference type="EMBL" id="KAG5999919.1"/>
    </source>
</evidence>
<evidence type="ECO:0000256" key="1">
    <source>
        <dbReference type="SAM" id="SignalP"/>
    </source>
</evidence>
<sequence length="71" mass="7568">MAHGPAASQGRRHWRWFFRQVLVALAGSVTGHWTAPGDSGAGVSDLGHACAAPLLLSASSSRLDKDQTWVR</sequence>
<keyword evidence="3" id="KW-1185">Reference proteome</keyword>
<gene>
    <name evidence="2" type="ORF">E4U43_001798</name>
</gene>